<accession>A0ABT1HY24</accession>
<dbReference type="PROSITE" id="PS51257">
    <property type="entry name" value="PROKAR_LIPOPROTEIN"/>
    <property type="match status" value="1"/>
</dbReference>
<name>A0ABT1HY24_STRSD</name>
<keyword evidence="2" id="KW-1185">Reference proteome</keyword>
<sequence length="300" mass="32617">MRRAGLVLSGVAASVMLVGCGGGNGAPQAEAPKPRTAETVEALSAGFKQATQGKNSARMRFEMAAGDEKMSGDCSVAFGASAEAMDCQVESVEKGTPEKMRMLAKDKVVYVKGPDELEPGKSWLKLDTRSNNPLAAMMGKAFDSVSQVTDFEKSLPKGAKILKTEQEKRDGQDLTRYEVEFDPKVLRANAKDRMEKLGALALQKAGVGAFHTTFWVNAENLPVRFEMTVPAPKTADKPMEAKFSGTYTDWGKPVEVTVPPAEQVAEFPEIPGFQEAYEKQMAEIDKKITELERELDKSGK</sequence>
<reference evidence="1 2" key="1">
    <citation type="submission" date="2022-06" db="EMBL/GenBank/DDBJ databases">
        <title>Genomic Encyclopedia of Archaeal and Bacterial Type Strains, Phase II (KMG-II): from individual species to whole genera.</title>
        <authorList>
            <person name="Goeker M."/>
        </authorList>
    </citation>
    <scope>NUCLEOTIDE SEQUENCE [LARGE SCALE GENOMIC DNA]</scope>
    <source>
        <strain evidence="1 2">DSM 40477</strain>
    </source>
</reference>
<organism evidence="1 2">
    <name type="scientific">Streptoalloteichus tenebrarius (strain ATCC 17920 / DSM 40477 / JCM 4838 / CBS 697.72 / NBRC 16177 / NCIMB 11028 / NRRL B-12390 / A12253. 1 / ISP 5477)</name>
    <name type="common">Streptomyces tenebrarius</name>
    <dbReference type="NCBI Taxonomy" id="1933"/>
    <lineage>
        <taxon>Bacteria</taxon>
        <taxon>Bacillati</taxon>
        <taxon>Actinomycetota</taxon>
        <taxon>Actinomycetes</taxon>
        <taxon>Pseudonocardiales</taxon>
        <taxon>Pseudonocardiaceae</taxon>
        <taxon>Streptoalloteichus</taxon>
    </lineage>
</organism>
<dbReference type="RefSeq" id="WP_253671254.1">
    <property type="nucleotide sequence ID" value="NZ_JAMTCP010000026.1"/>
</dbReference>
<dbReference type="EMBL" id="JAMTCP010000026">
    <property type="protein sequence ID" value="MCP2260409.1"/>
    <property type="molecule type" value="Genomic_DNA"/>
</dbReference>
<dbReference type="InterPro" id="IPR029046">
    <property type="entry name" value="LolA/LolB/LppX"/>
</dbReference>
<gene>
    <name evidence="1" type="ORF">LX15_004123</name>
</gene>
<evidence type="ECO:0000313" key="1">
    <source>
        <dbReference type="EMBL" id="MCP2260409.1"/>
    </source>
</evidence>
<evidence type="ECO:0000313" key="2">
    <source>
        <dbReference type="Proteomes" id="UP001205311"/>
    </source>
</evidence>
<comment type="caution">
    <text evidence="1">The sequence shown here is derived from an EMBL/GenBank/DDBJ whole genome shotgun (WGS) entry which is preliminary data.</text>
</comment>
<dbReference type="Gene3D" id="2.50.20.20">
    <property type="match status" value="1"/>
</dbReference>
<protein>
    <recommendedName>
        <fullName evidence="3">Lipoprotein</fullName>
    </recommendedName>
</protein>
<dbReference type="Proteomes" id="UP001205311">
    <property type="component" value="Unassembled WGS sequence"/>
</dbReference>
<evidence type="ECO:0008006" key="3">
    <source>
        <dbReference type="Google" id="ProtNLM"/>
    </source>
</evidence>
<proteinExistence type="predicted"/>
<dbReference type="SUPFAM" id="SSF89392">
    <property type="entry name" value="Prokaryotic lipoproteins and lipoprotein localization factors"/>
    <property type="match status" value="1"/>
</dbReference>